<keyword evidence="3" id="KW-1185">Reference proteome</keyword>
<accession>A0ABU6SIR5</accession>
<gene>
    <name evidence="2" type="ORF">PIB30_054734</name>
</gene>
<name>A0ABU6SIR5_9FABA</name>
<dbReference type="Proteomes" id="UP001341840">
    <property type="component" value="Unassembled WGS sequence"/>
</dbReference>
<evidence type="ECO:0000256" key="1">
    <source>
        <dbReference type="SAM" id="MobiDB-lite"/>
    </source>
</evidence>
<evidence type="ECO:0000313" key="2">
    <source>
        <dbReference type="EMBL" id="MED6136297.1"/>
    </source>
</evidence>
<organism evidence="2 3">
    <name type="scientific">Stylosanthes scabra</name>
    <dbReference type="NCBI Taxonomy" id="79078"/>
    <lineage>
        <taxon>Eukaryota</taxon>
        <taxon>Viridiplantae</taxon>
        <taxon>Streptophyta</taxon>
        <taxon>Embryophyta</taxon>
        <taxon>Tracheophyta</taxon>
        <taxon>Spermatophyta</taxon>
        <taxon>Magnoliopsida</taxon>
        <taxon>eudicotyledons</taxon>
        <taxon>Gunneridae</taxon>
        <taxon>Pentapetalae</taxon>
        <taxon>rosids</taxon>
        <taxon>fabids</taxon>
        <taxon>Fabales</taxon>
        <taxon>Fabaceae</taxon>
        <taxon>Papilionoideae</taxon>
        <taxon>50 kb inversion clade</taxon>
        <taxon>dalbergioids sensu lato</taxon>
        <taxon>Dalbergieae</taxon>
        <taxon>Pterocarpus clade</taxon>
        <taxon>Stylosanthes</taxon>
    </lineage>
</organism>
<protein>
    <submittedName>
        <fullName evidence="2">Uncharacterized protein</fullName>
    </submittedName>
</protein>
<feature type="region of interest" description="Disordered" evidence="1">
    <location>
        <begin position="274"/>
        <end position="293"/>
    </location>
</feature>
<dbReference type="EMBL" id="JASCZI010060835">
    <property type="protein sequence ID" value="MED6136297.1"/>
    <property type="molecule type" value="Genomic_DNA"/>
</dbReference>
<comment type="caution">
    <text evidence="2">The sequence shown here is derived from an EMBL/GenBank/DDBJ whole genome shotgun (WGS) entry which is preliminary data.</text>
</comment>
<reference evidence="2 3" key="1">
    <citation type="journal article" date="2023" name="Plants (Basel)">
        <title>Bridging the Gap: Combining Genomics and Transcriptomics Approaches to Understand Stylosanthes scabra, an Orphan Legume from the Brazilian Caatinga.</title>
        <authorList>
            <person name="Ferreira-Neto J.R.C."/>
            <person name="da Silva M.D."/>
            <person name="Binneck E."/>
            <person name="de Melo N.F."/>
            <person name="da Silva R.H."/>
            <person name="de Melo A.L.T.M."/>
            <person name="Pandolfi V."/>
            <person name="Bustamante F.O."/>
            <person name="Brasileiro-Vidal A.C."/>
            <person name="Benko-Iseppon A.M."/>
        </authorList>
    </citation>
    <scope>NUCLEOTIDE SEQUENCE [LARGE SCALE GENOMIC DNA]</scope>
    <source>
        <tissue evidence="2">Leaves</tissue>
    </source>
</reference>
<evidence type="ECO:0000313" key="3">
    <source>
        <dbReference type="Proteomes" id="UP001341840"/>
    </source>
</evidence>
<sequence>MLKELELSLVLGLKIFQGTFRINYKEKELPSVMQQHCAGAAGKNAVHEFEPLIYNQFNKNQLVFNQCHLTAVLKPPQNAPPPYFVFRSRYSSSCEKRPQKRFSNAVITVAKPFRGGQKAPQNNKKTATKSRLSCSASVASIGRGTKNKAVLQTLGATLGQYIRVSAAWVRHWCSWGVPQQLAAEADLGRYGKSNIASYSCSLRGRFVHLLVWLFNVENVRVTFGCHRRLMPQYVMDFLVEVGEAGSPCGSPVAAALVCIAEPLVSDAEMEMDNSKSDSDYAASFGSSSDCQEGGERILDTSATGHPRYILPALPPIPRLADMPCLFQQFHLDEGASVDLLKAGMGNDYNTDGGAELRVGHWILNWEAVQTTVKNYSIWRNAEYRVVESD</sequence>
<proteinExistence type="predicted"/>